<sequence>MSEVDEVRGSALPLETAADLDPLMERIGDARFVLLGEASHGTHEYYAWRAALTRRLITERGFSFVAVEGDWPDCWRVNDSVTLAEGAPADPKTVLDGYRRWPTWMWANQETANFCRWLRARNTGRPYGRRAGFYGLDVYSLWESLRAVIAYLSEHRPEHVERALAAYRCFEPYGEDPQSYAWSTELAPGGCSDEVLTMLAGMRRPEADPADPAPAKALNAWQNAEVAAGAEQYYRALIGGGARSWNVRDVHMADTLDRLLDFHDGTARAVVWAHNTHVGDARATDMAARGMINLGQLVRERHGRDQVVVVGFAGGHGEVIAASRWGAPMETMIVPRARHDTLEALLEETELPGALYVFADRPDASWLTSTRGHRAIGVLYDPARDRNNYVPTRLADRYDALCWFRRTSTLEPLHLEAARRDELATLPSGV</sequence>
<organism evidence="1 2">
    <name type="scientific">Actinomadura viridis</name>
    <dbReference type="NCBI Taxonomy" id="58110"/>
    <lineage>
        <taxon>Bacteria</taxon>
        <taxon>Bacillati</taxon>
        <taxon>Actinomycetota</taxon>
        <taxon>Actinomycetes</taxon>
        <taxon>Streptosporangiales</taxon>
        <taxon>Thermomonosporaceae</taxon>
        <taxon>Actinomadura</taxon>
    </lineage>
</organism>
<dbReference type="InterPro" id="IPR007815">
    <property type="entry name" value="Emycin_Estase"/>
</dbReference>
<dbReference type="GO" id="GO:0046677">
    <property type="term" value="P:response to antibiotic"/>
    <property type="evidence" value="ECO:0007669"/>
    <property type="project" value="InterPro"/>
</dbReference>
<dbReference type="PANTHER" id="PTHR31299">
    <property type="entry name" value="ESTERASE, PUTATIVE (AFU_ORTHOLOGUE AFUA_1G05850)-RELATED"/>
    <property type="match status" value="1"/>
</dbReference>
<gene>
    <name evidence="1" type="ORF">IW256_008018</name>
</gene>
<dbReference type="Gene3D" id="3.30.1870.10">
    <property type="entry name" value="EreA-like, domain 2"/>
    <property type="match status" value="1"/>
</dbReference>
<dbReference type="SUPFAM" id="SSF159501">
    <property type="entry name" value="EreA/ChaN-like"/>
    <property type="match status" value="1"/>
</dbReference>
<reference evidence="1" key="1">
    <citation type="submission" date="2020-11" db="EMBL/GenBank/DDBJ databases">
        <title>Sequencing the genomes of 1000 actinobacteria strains.</title>
        <authorList>
            <person name="Klenk H.-P."/>
        </authorList>
    </citation>
    <scope>NUCLEOTIDE SEQUENCE</scope>
    <source>
        <strain evidence="1">DSM 43175</strain>
    </source>
</reference>
<protein>
    <submittedName>
        <fullName evidence="1">Erythromycin esterase-like protein</fullName>
    </submittedName>
</protein>
<dbReference type="Gene3D" id="1.20.1440.30">
    <property type="entry name" value="Biosynthetic Protein domain"/>
    <property type="match status" value="1"/>
</dbReference>
<dbReference type="AlphaFoldDB" id="A0A931GPH2"/>
<dbReference type="InterPro" id="IPR014622">
    <property type="entry name" value="UCP036794_erythomycin"/>
</dbReference>
<dbReference type="PIRSF" id="PIRSF036794">
    <property type="entry name" value="UCP_erythr_ester"/>
    <property type="match status" value="1"/>
</dbReference>
<evidence type="ECO:0000313" key="1">
    <source>
        <dbReference type="EMBL" id="MBG6093905.1"/>
    </source>
</evidence>
<comment type="caution">
    <text evidence="1">The sequence shown here is derived from an EMBL/GenBank/DDBJ whole genome shotgun (WGS) entry which is preliminary data.</text>
</comment>
<dbReference type="RefSeq" id="WP_307829370.1">
    <property type="nucleotide sequence ID" value="NZ_BAABES010000003.1"/>
</dbReference>
<dbReference type="EMBL" id="JADOUA010000001">
    <property type="protein sequence ID" value="MBG6093905.1"/>
    <property type="molecule type" value="Genomic_DNA"/>
</dbReference>
<proteinExistence type="predicted"/>
<dbReference type="InterPro" id="IPR052036">
    <property type="entry name" value="Hydrolase/PRTase-associated"/>
</dbReference>
<name>A0A931GPH2_9ACTN</name>
<dbReference type="Gene3D" id="3.40.1660.10">
    <property type="entry name" value="EreA-like (biosynthetic domain)"/>
    <property type="match status" value="1"/>
</dbReference>
<dbReference type="Proteomes" id="UP000614047">
    <property type="component" value="Unassembled WGS sequence"/>
</dbReference>
<dbReference type="PANTHER" id="PTHR31299:SF0">
    <property type="entry name" value="ESTERASE, PUTATIVE (AFU_ORTHOLOGUE AFUA_1G05850)-RELATED"/>
    <property type="match status" value="1"/>
</dbReference>
<evidence type="ECO:0000313" key="2">
    <source>
        <dbReference type="Proteomes" id="UP000614047"/>
    </source>
</evidence>
<dbReference type="CDD" id="cd14728">
    <property type="entry name" value="Ere-like"/>
    <property type="match status" value="1"/>
</dbReference>
<keyword evidence="2" id="KW-1185">Reference proteome</keyword>
<dbReference type="Pfam" id="PF05139">
    <property type="entry name" value="Erythro_esteras"/>
    <property type="match status" value="1"/>
</dbReference>
<accession>A0A931GPH2</accession>